<accession>A0ACB7TPA2</accession>
<organism evidence="1 2">
    <name type="scientific">Hyalomma asiaticum</name>
    <name type="common">Tick</name>
    <dbReference type="NCBI Taxonomy" id="266040"/>
    <lineage>
        <taxon>Eukaryota</taxon>
        <taxon>Metazoa</taxon>
        <taxon>Ecdysozoa</taxon>
        <taxon>Arthropoda</taxon>
        <taxon>Chelicerata</taxon>
        <taxon>Arachnida</taxon>
        <taxon>Acari</taxon>
        <taxon>Parasitiformes</taxon>
        <taxon>Ixodida</taxon>
        <taxon>Ixodoidea</taxon>
        <taxon>Ixodidae</taxon>
        <taxon>Hyalomminae</taxon>
        <taxon>Hyalomma</taxon>
    </lineage>
</organism>
<dbReference type="EMBL" id="CM023481">
    <property type="protein sequence ID" value="KAH6947988.1"/>
    <property type="molecule type" value="Genomic_DNA"/>
</dbReference>
<evidence type="ECO:0000313" key="2">
    <source>
        <dbReference type="Proteomes" id="UP000821845"/>
    </source>
</evidence>
<gene>
    <name evidence="1" type="ORF">HPB50_022304</name>
</gene>
<proteinExistence type="predicted"/>
<reference evidence="1" key="1">
    <citation type="submission" date="2020-05" db="EMBL/GenBank/DDBJ databases">
        <title>Large-scale comparative analyses of tick genomes elucidate their genetic diversity and vector capacities.</title>
        <authorList>
            <person name="Jia N."/>
            <person name="Wang J."/>
            <person name="Shi W."/>
            <person name="Du L."/>
            <person name="Sun Y."/>
            <person name="Zhan W."/>
            <person name="Jiang J."/>
            <person name="Wang Q."/>
            <person name="Zhang B."/>
            <person name="Ji P."/>
            <person name="Sakyi L.B."/>
            <person name="Cui X."/>
            <person name="Yuan T."/>
            <person name="Jiang B."/>
            <person name="Yang W."/>
            <person name="Lam T.T.-Y."/>
            <person name="Chang Q."/>
            <person name="Ding S."/>
            <person name="Wang X."/>
            <person name="Zhu J."/>
            <person name="Ruan X."/>
            <person name="Zhao L."/>
            <person name="Wei J."/>
            <person name="Que T."/>
            <person name="Du C."/>
            <person name="Cheng J."/>
            <person name="Dai P."/>
            <person name="Han X."/>
            <person name="Huang E."/>
            <person name="Gao Y."/>
            <person name="Liu J."/>
            <person name="Shao H."/>
            <person name="Ye R."/>
            <person name="Li L."/>
            <person name="Wei W."/>
            <person name="Wang X."/>
            <person name="Wang C."/>
            <person name="Yang T."/>
            <person name="Huo Q."/>
            <person name="Li W."/>
            <person name="Guo W."/>
            <person name="Chen H."/>
            <person name="Zhou L."/>
            <person name="Ni X."/>
            <person name="Tian J."/>
            <person name="Zhou Y."/>
            <person name="Sheng Y."/>
            <person name="Liu T."/>
            <person name="Pan Y."/>
            <person name="Xia L."/>
            <person name="Li J."/>
            <person name="Zhao F."/>
            <person name="Cao W."/>
        </authorList>
    </citation>
    <scope>NUCLEOTIDE SEQUENCE</scope>
    <source>
        <strain evidence="1">Hyas-2018</strain>
    </source>
</reference>
<sequence>MPVSDELMPAWFRSAVNMFRSCAIPKDVQGAIILPFLNEKCRTLIANQADARVLSYEEVRDLILLQELKLTPEEYKRRLYACRKRDETWGQFATRLEILLDYYLRSRKIKTVEELRALLISDRIKQLMGEDMRTYILQHETAKWLRPQALAKLAQKYDERTGGIRSRRPAAWRTGKRFNRRSADRPPQMNGKPRDVIGAVRTGIIVGSARKRSQKQRQHKGRKFYPLLRNLLQGLHANL</sequence>
<comment type="caution">
    <text evidence="1">The sequence shown here is derived from an EMBL/GenBank/DDBJ whole genome shotgun (WGS) entry which is preliminary data.</text>
</comment>
<protein>
    <submittedName>
        <fullName evidence="1">Uncharacterized protein</fullName>
    </submittedName>
</protein>
<evidence type="ECO:0000313" key="1">
    <source>
        <dbReference type="EMBL" id="KAH6947988.1"/>
    </source>
</evidence>
<dbReference type="Proteomes" id="UP000821845">
    <property type="component" value="Chromosome 1"/>
</dbReference>
<keyword evidence="2" id="KW-1185">Reference proteome</keyword>
<name>A0ACB7TPA2_HYAAI</name>